<dbReference type="Pfam" id="PF00881">
    <property type="entry name" value="Nitroreductase"/>
    <property type="match status" value="1"/>
</dbReference>
<evidence type="ECO:0000256" key="5">
    <source>
        <dbReference type="PIRNR" id="PIRNR005426"/>
    </source>
</evidence>
<gene>
    <name evidence="7" type="ORF">Y88_0756</name>
</gene>
<dbReference type="InParanoid" id="F1Z9P3"/>
<comment type="caution">
    <text evidence="7">The sequence shown here is derived from an EMBL/GenBank/DDBJ whole genome shotgun (WGS) entry which is preliminary data.</text>
</comment>
<dbReference type="InterPro" id="IPR000415">
    <property type="entry name" value="Nitroreductase-like"/>
</dbReference>
<reference evidence="7 8" key="1">
    <citation type="journal article" date="2012" name="J. Bacteriol.">
        <title>Draft Genome Sequence of Novosphingobium nitrogenifigens Y88T.</title>
        <authorList>
            <person name="Strabala T.J."/>
            <person name="Macdonald L."/>
            <person name="Liu V."/>
            <person name="Smit A.M."/>
        </authorList>
    </citation>
    <scope>NUCLEOTIDE SEQUENCE [LARGE SCALE GENOMIC DNA]</scope>
    <source>
        <strain evidence="7 8">DSM 19370</strain>
    </source>
</reference>
<organism evidence="7 8">
    <name type="scientific">Novosphingobium nitrogenifigens DSM 19370</name>
    <dbReference type="NCBI Taxonomy" id="983920"/>
    <lineage>
        <taxon>Bacteria</taxon>
        <taxon>Pseudomonadati</taxon>
        <taxon>Pseudomonadota</taxon>
        <taxon>Alphaproteobacteria</taxon>
        <taxon>Sphingomonadales</taxon>
        <taxon>Sphingomonadaceae</taxon>
        <taxon>Novosphingobium</taxon>
    </lineage>
</organism>
<dbReference type="EMBL" id="AEWJ01000041">
    <property type="protein sequence ID" value="EGD58699.1"/>
    <property type="molecule type" value="Genomic_DNA"/>
</dbReference>
<evidence type="ECO:0000259" key="6">
    <source>
        <dbReference type="Pfam" id="PF00881"/>
    </source>
</evidence>
<protein>
    <submittedName>
        <fullName evidence="7">Nitroreductase family protein</fullName>
    </submittedName>
</protein>
<evidence type="ECO:0000256" key="4">
    <source>
        <dbReference type="ARBA" id="ARBA00023002"/>
    </source>
</evidence>
<evidence type="ECO:0000313" key="8">
    <source>
        <dbReference type="Proteomes" id="UP000004728"/>
    </source>
</evidence>
<dbReference type="FunCoup" id="F1Z9P3">
    <property type="interactions" value="51"/>
</dbReference>
<dbReference type="Proteomes" id="UP000004728">
    <property type="component" value="Unassembled WGS sequence"/>
</dbReference>
<dbReference type="Gene3D" id="3.40.109.10">
    <property type="entry name" value="NADH Oxidase"/>
    <property type="match status" value="1"/>
</dbReference>
<evidence type="ECO:0000256" key="2">
    <source>
        <dbReference type="ARBA" id="ARBA00022630"/>
    </source>
</evidence>
<comment type="similarity">
    <text evidence="1 5">Belongs to the flavin oxidoreductase frp family.</text>
</comment>
<dbReference type="SUPFAM" id="SSF55469">
    <property type="entry name" value="FMN-dependent nitroreductase-like"/>
    <property type="match status" value="1"/>
</dbReference>
<keyword evidence="2 5" id="KW-0285">Flavoprotein</keyword>
<evidence type="ECO:0000256" key="1">
    <source>
        <dbReference type="ARBA" id="ARBA00008366"/>
    </source>
</evidence>
<dbReference type="InterPro" id="IPR016446">
    <property type="entry name" value="Flavin_OxRdtase_Frp"/>
</dbReference>
<sequence length="274" mass="28878">MALDDPRPDALTLRYGADAPASVHSNPVIDQLLSHRSVRAYLPDPLPAGTIETLVAAAQSAATSSNLQLWSVVAVEDAARRERLAELAGGQKHIVEAPLILLWVADLARATLISGDLGEAAEGYDYLEGFTLAAIDAALAAQNAVVAAESLGLGTVYIGGLRNRPEDVAALAGLPRGAAVVFGLVVGHPDPARPAAVKPRLPQDVVLHHKAYALEAQREGIARFDETARVFQKEQGQNPVGWRALVAARGRNAATLNGRDRLKSALHALGFGLR</sequence>
<accession>F1Z9P3</accession>
<dbReference type="STRING" id="983920.Y88_0756"/>
<keyword evidence="3 5" id="KW-0288">FMN</keyword>
<dbReference type="eggNOG" id="COG0778">
    <property type="taxonomic scope" value="Bacteria"/>
</dbReference>
<dbReference type="GO" id="GO:0016491">
    <property type="term" value="F:oxidoreductase activity"/>
    <property type="evidence" value="ECO:0007669"/>
    <property type="project" value="UniProtKB-UniRule"/>
</dbReference>
<keyword evidence="4 5" id="KW-0560">Oxidoreductase</keyword>
<dbReference type="PANTHER" id="PTHR43425">
    <property type="entry name" value="OXYGEN-INSENSITIVE NADPH NITROREDUCTASE"/>
    <property type="match status" value="1"/>
</dbReference>
<evidence type="ECO:0000256" key="3">
    <source>
        <dbReference type="ARBA" id="ARBA00022643"/>
    </source>
</evidence>
<keyword evidence="5" id="KW-0521">NADP</keyword>
<dbReference type="OrthoDB" id="3181400at2"/>
<proteinExistence type="inferred from homology"/>
<dbReference type="PANTHER" id="PTHR43425:SF2">
    <property type="entry name" value="OXYGEN-INSENSITIVE NADPH NITROREDUCTASE"/>
    <property type="match status" value="1"/>
</dbReference>
<dbReference type="HOGENOM" id="CLU_070764_0_0_5"/>
<dbReference type="PIRSF" id="PIRSF005426">
    <property type="entry name" value="Frp"/>
    <property type="match status" value="1"/>
</dbReference>
<evidence type="ECO:0000313" key="7">
    <source>
        <dbReference type="EMBL" id="EGD58699.1"/>
    </source>
</evidence>
<feature type="domain" description="Nitroreductase" evidence="6">
    <location>
        <begin position="34"/>
        <end position="188"/>
    </location>
</feature>
<dbReference type="InterPro" id="IPR029479">
    <property type="entry name" value="Nitroreductase"/>
</dbReference>
<keyword evidence="8" id="KW-1185">Reference proteome</keyword>
<dbReference type="AlphaFoldDB" id="F1Z9P3"/>
<dbReference type="RefSeq" id="WP_008066359.1">
    <property type="nucleotide sequence ID" value="NZ_AQWK01000002.1"/>
</dbReference>
<name>F1Z9P3_9SPHN</name>